<dbReference type="Proteomes" id="UP000006062">
    <property type="component" value="Chromosome"/>
</dbReference>
<dbReference type="Pfam" id="PF06804">
    <property type="entry name" value="Lipoprotein_18"/>
    <property type="match status" value="1"/>
</dbReference>
<reference evidence="1 2" key="1">
    <citation type="submission" date="2012-06" db="EMBL/GenBank/DDBJ databases">
        <title>Complete sequence of Thiocystis violascens DSM 198.</title>
        <authorList>
            <consortium name="US DOE Joint Genome Institute"/>
            <person name="Lucas S."/>
            <person name="Han J."/>
            <person name="Lapidus A."/>
            <person name="Cheng J.-F."/>
            <person name="Goodwin L."/>
            <person name="Pitluck S."/>
            <person name="Peters L."/>
            <person name="Ovchinnikova G."/>
            <person name="Teshima H."/>
            <person name="Detter J.C."/>
            <person name="Han C."/>
            <person name="Tapia R."/>
            <person name="Land M."/>
            <person name="Hauser L."/>
            <person name="Kyrpides N."/>
            <person name="Ivanova N."/>
            <person name="Pagani I."/>
            <person name="Vogl K."/>
            <person name="Liu Z."/>
            <person name="Frigaard N.-U."/>
            <person name="Bryant D."/>
            <person name="Woyke T."/>
        </authorList>
    </citation>
    <scope>NUCLEOTIDE SEQUENCE [LARGE SCALE GENOMIC DNA]</scope>
    <source>
        <strain evidence="2">ATCC 17096 / DSM 198 / 6111</strain>
    </source>
</reference>
<dbReference type="AlphaFoldDB" id="I3YFJ5"/>
<sequence length="426" mass="46860">MRVSAMPWSWPASFEATTVQRLHTASSQDDHTDREFQTLRSGFKLVGAIALSIVLSQLIGCSSLGLDEAIPDQRLVYKKQREAGQNLEIPPDLTSSHFDDALDIPSGGGAATFSEYTGSRAQRQQVASNGEVLPAVSNIELKRTGNERWLAVQAPPQQVWPKVIAFWREQGILLAEQNPAVGVMRTDWLDNRAEIRQDFLTRMAGKLIEGVYATSTRDQYSLRIEEGASAGTTDIHLTHRGMEEKLVTNAIGDGSRTVWEPSGTDSAKEAEMLRRLMVFMGAAKESAAVTADPAGAPAQGPRSRLVTEGGAQVLLIPEEFRRAWRLTGSALDRAGFAVEDRDQSGGLFYVRYAGKDGAERSEGKKPGLGSRLAFWRKNEIDPVKQYRIQVVGNDTESRVSVLDSTGKPDQSESGRRILTLMQEQMR</sequence>
<dbReference type="eggNOG" id="COG3317">
    <property type="taxonomic scope" value="Bacteria"/>
</dbReference>
<dbReference type="InterPro" id="IPR042268">
    <property type="entry name" value="BamC_C"/>
</dbReference>
<dbReference type="HOGENOM" id="CLU_056157_0_0_6"/>
<dbReference type="STRING" id="765911.Thivi_3927"/>
<keyword evidence="1" id="KW-0449">Lipoprotein</keyword>
<name>I3YFJ5_THIV6</name>
<dbReference type="Gene3D" id="3.30.310.170">
    <property type="entry name" value="Outer membrane protein assembly factor BamC"/>
    <property type="match status" value="1"/>
</dbReference>
<dbReference type="EMBL" id="CP003154">
    <property type="protein sequence ID" value="AFL75763.1"/>
    <property type="molecule type" value="Genomic_DNA"/>
</dbReference>
<keyword evidence="2" id="KW-1185">Reference proteome</keyword>
<dbReference type="InterPro" id="IPR010653">
    <property type="entry name" value="NlpB/DapX"/>
</dbReference>
<evidence type="ECO:0000313" key="2">
    <source>
        <dbReference type="Proteomes" id="UP000006062"/>
    </source>
</evidence>
<organism evidence="1 2">
    <name type="scientific">Thiocystis violascens (strain ATCC 17096 / DSM 198 / 6111)</name>
    <name type="common">Chromatium violascens</name>
    <dbReference type="NCBI Taxonomy" id="765911"/>
    <lineage>
        <taxon>Bacteria</taxon>
        <taxon>Pseudomonadati</taxon>
        <taxon>Pseudomonadota</taxon>
        <taxon>Gammaproteobacteria</taxon>
        <taxon>Chromatiales</taxon>
        <taxon>Chromatiaceae</taxon>
        <taxon>Thiocystis</taxon>
    </lineage>
</organism>
<accession>I3YFJ5</accession>
<dbReference type="KEGG" id="tvi:Thivi_3927"/>
<gene>
    <name evidence="1" type="ordered locus">Thivi_3927</name>
</gene>
<evidence type="ECO:0000313" key="1">
    <source>
        <dbReference type="EMBL" id="AFL75763.1"/>
    </source>
</evidence>
<proteinExistence type="predicted"/>
<protein>
    <submittedName>
        <fullName evidence="1">Putative lipoprotein</fullName>
    </submittedName>
</protein>